<name>L0DN97_SINAD</name>
<proteinExistence type="predicted"/>
<gene>
    <name evidence="4" type="ordered locus">Sinac_6215</name>
</gene>
<evidence type="ECO:0000256" key="1">
    <source>
        <dbReference type="SAM" id="Coils"/>
    </source>
</evidence>
<dbReference type="PANTHER" id="PTHR31901">
    <property type="entry name" value="GH3 DOMAIN-CONTAINING PROTEIN"/>
    <property type="match status" value="1"/>
</dbReference>
<evidence type="ECO:0000313" key="5">
    <source>
        <dbReference type="Proteomes" id="UP000010798"/>
    </source>
</evidence>
<evidence type="ECO:0000259" key="3">
    <source>
        <dbReference type="Pfam" id="PF23572"/>
    </source>
</evidence>
<dbReference type="GO" id="GO:0005737">
    <property type="term" value="C:cytoplasm"/>
    <property type="evidence" value="ECO:0007669"/>
    <property type="project" value="TreeGrafter"/>
</dbReference>
<dbReference type="eggNOG" id="COG3568">
    <property type="taxonomic scope" value="Bacteria"/>
</dbReference>
<protein>
    <submittedName>
        <fullName evidence="4">GH3 auxin-responsive promoter-binding protein</fullName>
    </submittedName>
</protein>
<evidence type="ECO:0000313" key="4">
    <source>
        <dbReference type="EMBL" id="AGA30313.1"/>
    </source>
</evidence>
<evidence type="ECO:0000259" key="2">
    <source>
        <dbReference type="Pfam" id="PF23571"/>
    </source>
</evidence>
<dbReference type="STRING" id="886293.Sinac_6215"/>
<reference evidence="4 5" key="1">
    <citation type="submission" date="2012-02" db="EMBL/GenBank/DDBJ databases">
        <title>Complete sequence of chromosome of Singulisphaera acidiphila DSM 18658.</title>
        <authorList>
            <consortium name="US DOE Joint Genome Institute (JGI-PGF)"/>
            <person name="Lucas S."/>
            <person name="Copeland A."/>
            <person name="Lapidus A."/>
            <person name="Glavina del Rio T."/>
            <person name="Dalin E."/>
            <person name="Tice H."/>
            <person name="Bruce D."/>
            <person name="Goodwin L."/>
            <person name="Pitluck S."/>
            <person name="Peters L."/>
            <person name="Ovchinnikova G."/>
            <person name="Chertkov O."/>
            <person name="Kyrpides N."/>
            <person name="Mavromatis K."/>
            <person name="Ivanova N."/>
            <person name="Brettin T."/>
            <person name="Detter J.C."/>
            <person name="Han C."/>
            <person name="Larimer F."/>
            <person name="Land M."/>
            <person name="Hauser L."/>
            <person name="Markowitz V."/>
            <person name="Cheng J.-F."/>
            <person name="Hugenholtz P."/>
            <person name="Woyke T."/>
            <person name="Wu D."/>
            <person name="Tindall B."/>
            <person name="Pomrenke H."/>
            <person name="Brambilla E."/>
            <person name="Klenk H.-P."/>
            <person name="Eisen J.A."/>
        </authorList>
    </citation>
    <scope>NUCLEOTIDE SEQUENCE [LARGE SCALE GENOMIC DNA]</scope>
    <source>
        <strain evidence="5">ATCC BAA-1392 / DSM 18658 / VKM B-2454 / MOB10</strain>
    </source>
</reference>
<keyword evidence="1" id="KW-0175">Coiled coil</keyword>
<dbReference type="InterPro" id="IPR055377">
    <property type="entry name" value="GH3_M"/>
</dbReference>
<accession>L0DN97</accession>
<keyword evidence="5" id="KW-1185">Reference proteome</keyword>
<dbReference type="Pfam" id="PF03321">
    <property type="entry name" value="GH3"/>
    <property type="match status" value="1"/>
</dbReference>
<dbReference type="EMBL" id="CP003364">
    <property type="protein sequence ID" value="AGA30313.1"/>
    <property type="molecule type" value="Genomic_DNA"/>
</dbReference>
<organism evidence="4 5">
    <name type="scientific">Singulisphaera acidiphila (strain ATCC BAA-1392 / DSM 18658 / VKM B-2454 / MOB10)</name>
    <dbReference type="NCBI Taxonomy" id="886293"/>
    <lineage>
        <taxon>Bacteria</taxon>
        <taxon>Pseudomonadati</taxon>
        <taxon>Planctomycetota</taxon>
        <taxon>Planctomycetia</taxon>
        <taxon>Isosphaerales</taxon>
        <taxon>Isosphaeraceae</taxon>
        <taxon>Singulisphaera</taxon>
    </lineage>
</organism>
<dbReference type="InterPro" id="IPR004993">
    <property type="entry name" value="GH3"/>
</dbReference>
<dbReference type="HOGENOM" id="CLU_016249_3_2_0"/>
<feature type="coiled-coil region" evidence="1">
    <location>
        <begin position="480"/>
        <end position="507"/>
    </location>
</feature>
<feature type="domain" description="GH3 C-terminal" evidence="3">
    <location>
        <begin position="437"/>
        <end position="548"/>
    </location>
</feature>
<dbReference type="Pfam" id="PF23572">
    <property type="entry name" value="GH3_C"/>
    <property type="match status" value="1"/>
</dbReference>
<dbReference type="AlphaFoldDB" id="L0DN97"/>
<dbReference type="PANTHER" id="PTHR31901:SF9">
    <property type="entry name" value="GH3 DOMAIN-CONTAINING PROTEIN"/>
    <property type="match status" value="1"/>
</dbReference>
<dbReference type="RefSeq" id="WP_015249399.1">
    <property type="nucleotide sequence ID" value="NC_019892.1"/>
</dbReference>
<dbReference type="GO" id="GO:0016881">
    <property type="term" value="F:acid-amino acid ligase activity"/>
    <property type="evidence" value="ECO:0007669"/>
    <property type="project" value="TreeGrafter"/>
</dbReference>
<dbReference type="Proteomes" id="UP000010798">
    <property type="component" value="Chromosome"/>
</dbReference>
<dbReference type="InterPro" id="IPR055378">
    <property type="entry name" value="GH3_C"/>
</dbReference>
<sequence length="568" mass="64000">MFHLIRKYAGMPLLNRSRGLARQFLSQTSCADEVQRDLLMSRIARHADSQFGRDHHFHEIRTPADFRRRVPIRGYDAMEPYIDRVRQGDLGALFGSGTKVLMFAMTSGTTNRPKTIPVTQESLADYREGWTIWGILAFDAHPRILSRGLLPILQIASDWRESVTPSGIPCGAITGLTAHMQNPLIRLTYCMPAIASRIKDIESKYYVALRLSVFRNLGTTIAANPSTILAIARLGDREKATLIRDLADGTIDPKWDLPVEVREALRRKVGRKHKQAARRLEAIVNQTGRLLPKDYWPDLCFLANWTGGTMGAYLRNYPEYFGDRPVRDVGLIASEGRMTIPIEDGTPAGVLDIRHHYFEFIPEDQANHEAPETVEAHELIEGQRYFILPTTAGGLYRYQIHDLIRCVGFHGKAPVIEFLNKGAHFSSLTGEKLSEFQVVAAVGAAQRTLNLRLSSFLLLPSWGDPPHYNLLVEESDLVDRNTVEKLAAEVEAELQRLNLEYENKRSTLRLGPIRIRRIPAGSWSDFQKRRLARSGGTVEQYKQPHLMPDLGALETFRLSDAASTSLAD</sequence>
<dbReference type="Pfam" id="PF23571">
    <property type="entry name" value="GH3_M"/>
    <property type="match status" value="1"/>
</dbReference>
<dbReference type="KEGG" id="saci:Sinac_6215"/>
<feature type="domain" description="GH3 middle" evidence="2">
    <location>
        <begin position="351"/>
        <end position="421"/>
    </location>
</feature>
<dbReference type="OrthoDB" id="614636at2"/>